<dbReference type="SUPFAM" id="SSF46785">
    <property type="entry name" value="Winged helix' DNA-binding domain"/>
    <property type="match status" value="1"/>
</dbReference>
<evidence type="ECO:0000313" key="2">
    <source>
        <dbReference type="EMBL" id="AFL89257.1"/>
    </source>
</evidence>
<feature type="domain" description="Transcription regulator PadR N-terminal" evidence="1">
    <location>
        <begin position="16"/>
        <end position="88"/>
    </location>
</feature>
<organism evidence="2 3">
    <name type="scientific">Terriglobus roseus (strain DSM 18391 / NRRL B-41598 / KBS 63)</name>
    <dbReference type="NCBI Taxonomy" id="926566"/>
    <lineage>
        <taxon>Bacteria</taxon>
        <taxon>Pseudomonadati</taxon>
        <taxon>Acidobacteriota</taxon>
        <taxon>Terriglobia</taxon>
        <taxon>Terriglobales</taxon>
        <taxon>Acidobacteriaceae</taxon>
        <taxon>Terriglobus</taxon>
    </lineage>
</organism>
<evidence type="ECO:0000313" key="3">
    <source>
        <dbReference type="Proteomes" id="UP000006056"/>
    </source>
</evidence>
<evidence type="ECO:0000259" key="1">
    <source>
        <dbReference type="Pfam" id="PF03551"/>
    </source>
</evidence>
<proteinExistence type="predicted"/>
<name>I3ZJ39_TERRK</name>
<dbReference type="OrthoDB" id="121167at2"/>
<dbReference type="STRING" id="926566.Terro_3025"/>
<reference evidence="2 3" key="1">
    <citation type="submission" date="2012-06" db="EMBL/GenBank/DDBJ databases">
        <title>Complete genome of Terriglobus roseus DSM 18391.</title>
        <authorList>
            <consortium name="US DOE Joint Genome Institute (JGI-PGF)"/>
            <person name="Lucas S."/>
            <person name="Copeland A."/>
            <person name="Lapidus A."/>
            <person name="Glavina del Rio T."/>
            <person name="Dalin E."/>
            <person name="Tice H."/>
            <person name="Bruce D."/>
            <person name="Goodwin L."/>
            <person name="Pitluck S."/>
            <person name="Peters L."/>
            <person name="Mikhailova N."/>
            <person name="Munk A.C.C."/>
            <person name="Kyrpides N."/>
            <person name="Mavromatis K."/>
            <person name="Ivanova N."/>
            <person name="Brettin T."/>
            <person name="Detter J.C."/>
            <person name="Han C."/>
            <person name="Larimer F."/>
            <person name="Land M."/>
            <person name="Hauser L."/>
            <person name="Markowitz V."/>
            <person name="Cheng J.-F."/>
            <person name="Hugenholtz P."/>
            <person name="Woyke T."/>
            <person name="Wu D."/>
            <person name="Brambilla E."/>
            <person name="Klenk H.-P."/>
            <person name="Eisen J.A."/>
        </authorList>
    </citation>
    <scope>NUCLEOTIDE SEQUENCE [LARGE SCALE GENOMIC DNA]</scope>
    <source>
        <strain evidence="3">DSM 18391 / NRRL B-41598 / KBS 63</strain>
    </source>
</reference>
<dbReference type="eggNOG" id="COG1695">
    <property type="taxonomic scope" value="Bacteria"/>
</dbReference>
<accession>I3ZJ39</accession>
<dbReference type="PANTHER" id="PTHR33169:SF14">
    <property type="entry name" value="TRANSCRIPTIONAL REGULATOR RV3488"/>
    <property type="match status" value="1"/>
</dbReference>
<dbReference type="PANTHER" id="PTHR33169">
    <property type="entry name" value="PADR-FAMILY TRANSCRIPTIONAL REGULATOR"/>
    <property type="match status" value="1"/>
</dbReference>
<protein>
    <submittedName>
        <fullName evidence="2">Transcriptional regulator, PadR-family</fullName>
    </submittedName>
</protein>
<keyword evidence="3" id="KW-1185">Reference proteome</keyword>
<dbReference type="KEGG" id="trs:Terro_3025"/>
<dbReference type="Gene3D" id="1.10.10.10">
    <property type="entry name" value="Winged helix-like DNA-binding domain superfamily/Winged helix DNA-binding domain"/>
    <property type="match status" value="1"/>
</dbReference>
<dbReference type="NCBIfam" id="TIGR03433">
    <property type="entry name" value="padR_acidobact"/>
    <property type="match status" value="1"/>
</dbReference>
<dbReference type="InterPro" id="IPR005149">
    <property type="entry name" value="Tscrpt_reg_PadR_N"/>
</dbReference>
<dbReference type="InterPro" id="IPR036388">
    <property type="entry name" value="WH-like_DNA-bd_sf"/>
</dbReference>
<sequence>MPPSIDLLQGTLDLLILQTLALEPMHGWGMAQRIQQLSKDVLQIGQGSLYPALHRLEYKGWIESEWHTTENNRRAKYYRLTQTGKTQLVTELATWDRLSLAIASVLGRVTETSS</sequence>
<dbReference type="InterPro" id="IPR036390">
    <property type="entry name" value="WH_DNA-bd_sf"/>
</dbReference>
<dbReference type="PATRIC" id="fig|926566.3.peg.3000"/>
<dbReference type="RefSeq" id="WP_014786521.1">
    <property type="nucleotide sequence ID" value="NC_018014.1"/>
</dbReference>
<dbReference type="Proteomes" id="UP000006056">
    <property type="component" value="Chromosome"/>
</dbReference>
<dbReference type="InterPro" id="IPR017799">
    <property type="entry name" value="Tscrpt_reg_PadR_acidobac-type"/>
</dbReference>
<dbReference type="AlphaFoldDB" id="I3ZJ39"/>
<dbReference type="EMBL" id="CP003379">
    <property type="protein sequence ID" value="AFL89257.1"/>
    <property type="molecule type" value="Genomic_DNA"/>
</dbReference>
<dbReference type="Pfam" id="PF03551">
    <property type="entry name" value="PadR"/>
    <property type="match status" value="1"/>
</dbReference>
<gene>
    <name evidence="2" type="ordered locus">Terro_3025</name>
</gene>
<dbReference type="InterPro" id="IPR052509">
    <property type="entry name" value="Metal_resp_DNA-bind_regulator"/>
</dbReference>
<dbReference type="HOGENOM" id="CLU_063440_3_3_0"/>